<dbReference type="Proteomes" id="UP001586593">
    <property type="component" value="Unassembled WGS sequence"/>
</dbReference>
<name>A0ABR3XUY3_9PEZI</name>
<feature type="region of interest" description="Disordered" evidence="1">
    <location>
        <begin position="105"/>
        <end position="138"/>
    </location>
</feature>
<organism evidence="2 3">
    <name type="scientific">Phialemonium thermophilum</name>
    <dbReference type="NCBI Taxonomy" id="223376"/>
    <lineage>
        <taxon>Eukaryota</taxon>
        <taxon>Fungi</taxon>
        <taxon>Dikarya</taxon>
        <taxon>Ascomycota</taxon>
        <taxon>Pezizomycotina</taxon>
        <taxon>Sordariomycetes</taxon>
        <taxon>Sordariomycetidae</taxon>
        <taxon>Cephalothecales</taxon>
        <taxon>Cephalothecaceae</taxon>
        <taxon>Phialemonium</taxon>
    </lineage>
</organism>
<reference evidence="2 3" key="1">
    <citation type="journal article" date="2024" name="Commun. Biol.">
        <title>Comparative genomic analysis of thermophilic fungi reveals convergent evolutionary adaptations and gene losses.</title>
        <authorList>
            <person name="Steindorff A.S."/>
            <person name="Aguilar-Pontes M.V."/>
            <person name="Robinson A.J."/>
            <person name="Andreopoulos B."/>
            <person name="LaButti K."/>
            <person name="Kuo A."/>
            <person name="Mondo S."/>
            <person name="Riley R."/>
            <person name="Otillar R."/>
            <person name="Haridas S."/>
            <person name="Lipzen A."/>
            <person name="Grimwood J."/>
            <person name="Schmutz J."/>
            <person name="Clum A."/>
            <person name="Reid I.D."/>
            <person name="Moisan M.C."/>
            <person name="Butler G."/>
            <person name="Nguyen T.T.M."/>
            <person name="Dewar K."/>
            <person name="Conant G."/>
            <person name="Drula E."/>
            <person name="Henrissat B."/>
            <person name="Hansel C."/>
            <person name="Singer S."/>
            <person name="Hutchinson M.I."/>
            <person name="de Vries R.P."/>
            <person name="Natvig D.O."/>
            <person name="Powell A.J."/>
            <person name="Tsang A."/>
            <person name="Grigoriev I.V."/>
        </authorList>
    </citation>
    <scope>NUCLEOTIDE SEQUENCE [LARGE SCALE GENOMIC DNA]</scope>
    <source>
        <strain evidence="2 3">ATCC 24622</strain>
    </source>
</reference>
<proteinExistence type="predicted"/>
<keyword evidence="3" id="KW-1185">Reference proteome</keyword>
<evidence type="ECO:0000256" key="1">
    <source>
        <dbReference type="SAM" id="MobiDB-lite"/>
    </source>
</evidence>
<comment type="caution">
    <text evidence="2">The sequence shown here is derived from an EMBL/GenBank/DDBJ whole genome shotgun (WGS) entry which is preliminary data.</text>
</comment>
<evidence type="ECO:0000313" key="2">
    <source>
        <dbReference type="EMBL" id="KAL1879379.1"/>
    </source>
</evidence>
<evidence type="ECO:0000313" key="3">
    <source>
        <dbReference type="Proteomes" id="UP001586593"/>
    </source>
</evidence>
<accession>A0ABR3XUY3</accession>
<feature type="compositionally biased region" description="Basic and acidic residues" evidence="1">
    <location>
        <begin position="106"/>
        <end position="122"/>
    </location>
</feature>
<gene>
    <name evidence="2" type="ORF">VTK73DRAFT_7016</name>
</gene>
<sequence length="138" mass="15436">MNINGMKGQESGPGRGFDSSARLFRIELKFVSTSSQWFRNIQFTSTSQCRFRATGAPPDLTDKDKCVDLLNDDLKSCTPFQIERQRHVSGFFALRVTKKITSPYTDARRAAKDGHSPRRRLSDMSVANAGLGYGTPRT</sequence>
<dbReference type="EMBL" id="JAZHXJ010000042">
    <property type="protein sequence ID" value="KAL1879379.1"/>
    <property type="molecule type" value="Genomic_DNA"/>
</dbReference>
<protein>
    <submittedName>
        <fullName evidence="2">Uncharacterized protein</fullName>
    </submittedName>
</protein>